<comment type="caution">
    <text evidence="1">The sequence shown here is derived from an EMBL/GenBank/DDBJ whole genome shotgun (WGS) entry which is preliminary data.</text>
</comment>
<sequence length="259" mass="28750">MQRSTRRKPERKDQYPPHSTYFLTCIRELRAAARALDKTSASDDQFFTQFKNTIKADTRKLQNVIQTKQQDAINTDAAFLNQIRGPIADALRPRPTTTQRSSTVNAPTLPQADACPLIAAGSHFLQLSKQLLASYDEAAKVIDGDEDGLRDSGRLGDRWPADVEKVRKLLDVGYKKAQGDVAKVLRGHDGGNYGGGEADAAKTGEQDGGTKQREELDAFFGSGREKQEDRERFNVAQSLYEATRGVRRLSRSVPNEPLE</sequence>
<reference evidence="1" key="1">
    <citation type="submission" date="2024-09" db="EMBL/GenBank/DDBJ databases">
        <title>Draft Genome Sequences of Neofusicoccum parvum.</title>
        <authorList>
            <person name="Ashida A."/>
            <person name="Camagna M."/>
            <person name="Tanaka A."/>
            <person name="Takemoto D."/>
        </authorList>
    </citation>
    <scope>NUCLEOTIDE SEQUENCE</scope>
    <source>
        <strain evidence="1">PPO83</strain>
    </source>
</reference>
<dbReference type="Proteomes" id="UP001165186">
    <property type="component" value="Unassembled WGS sequence"/>
</dbReference>
<evidence type="ECO:0000313" key="1">
    <source>
        <dbReference type="EMBL" id="GME46994.1"/>
    </source>
</evidence>
<dbReference type="EMBL" id="BSXG01000129">
    <property type="protein sequence ID" value="GME46994.1"/>
    <property type="molecule type" value="Genomic_DNA"/>
</dbReference>
<organism evidence="1 2">
    <name type="scientific">Neofusicoccum parvum</name>
    <dbReference type="NCBI Taxonomy" id="310453"/>
    <lineage>
        <taxon>Eukaryota</taxon>
        <taxon>Fungi</taxon>
        <taxon>Dikarya</taxon>
        <taxon>Ascomycota</taxon>
        <taxon>Pezizomycotina</taxon>
        <taxon>Dothideomycetes</taxon>
        <taxon>Dothideomycetes incertae sedis</taxon>
        <taxon>Botryosphaeriales</taxon>
        <taxon>Botryosphaeriaceae</taxon>
        <taxon>Neofusicoccum</taxon>
    </lineage>
</organism>
<evidence type="ECO:0000313" key="2">
    <source>
        <dbReference type="Proteomes" id="UP001165186"/>
    </source>
</evidence>
<name>A0ACB5SMI2_9PEZI</name>
<gene>
    <name evidence="1" type="primary">g10800</name>
    <name evidence="1" type="ORF">NpPPO83_00010800</name>
</gene>
<accession>A0ACB5SMI2</accession>
<protein>
    <submittedName>
        <fullName evidence="1">Uncharacterized protein</fullName>
    </submittedName>
</protein>
<keyword evidence="2" id="KW-1185">Reference proteome</keyword>
<proteinExistence type="predicted"/>